<protein>
    <recommendedName>
        <fullName evidence="2">DUF1330 domain-containing protein</fullName>
    </recommendedName>
</protein>
<dbReference type="EMBL" id="HBNR01084078">
    <property type="protein sequence ID" value="CAE4661631.1"/>
    <property type="molecule type" value="Transcribed_RNA"/>
</dbReference>
<dbReference type="PANTHER" id="PTHR40257:SF1">
    <property type="entry name" value="DUF1330 DOMAIN-CONTAINING PROTEIN"/>
    <property type="match status" value="1"/>
</dbReference>
<organism evidence="1">
    <name type="scientific">Alexandrium monilatum</name>
    <dbReference type="NCBI Taxonomy" id="311494"/>
    <lineage>
        <taxon>Eukaryota</taxon>
        <taxon>Sar</taxon>
        <taxon>Alveolata</taxon>
        <taxon>Dinophyceae</taxon>
        <taxon>Gonyaulacales</taxon>
        <taxon>Pyrocystaceae</taxon>
        <taxon>Alexandrium</taxon>
    </lineage>
</organism>
<dbReference type="AlphaFoldDB" id="A0A7S4T2J5"/>
<evidence type="ECO:0008006" key="2">
    <source>
        <dbReference type="Google" id="ProtNLM"/>
    </source>
</evidence>
<proteinExistence type="predicted"/>
<accession>A0A7S4T2J5</accession>
<name>A0A7S4T2J5_9DINO</name>
<dbReference type="PANTHER" id="PTHR40257">
    <property type="match status" value="1"/>
</dbReference>
<reference evidence="1" key="1">
    <citation type="submission" date="2021-01" db="EMBL/GenBank/DDBJ databases">
        <authorList>
            <person name="Corre E."/>
            <person name="Pelletier E."/>
            <person name="Niang G."/>
            <person name="Scheremetjew M."/>
            <person name="Finn R."/>
            <person name="Kale V."/>
            <person name="Holt S."/>
            <person name="Cochrane G."/>
            <person name="Meng A."/>
            <person name="Brown T."/>
            <person name="Cohen L."/>
        </authorList>
    </citation>
    <scope>NUCLEOTIDE SEQUENCE</scope>
    <source>
        <strain evidence="1">CCMP3105</strain>
    </source>
</reference>
<dbReference type="InterPro" id="IPR011008">
    <property type="entry name" value="Dimeric_a/b-barrel"/>
</dbReference>
<gene>
    <name evidence="1" type="ORF">AMON00008_LOCUS60217</name>
</gene>
<evidence type="ECO:0000313" key="1">
    <source>
        <dbReference type="EMBL" id="CAE4661631.1"/>
    </source>
</evidence>
<sequence length="335" mass="36165">MAPSRRLAALARHVAVPEPGDTRISVSATAGSLGVRGKTAFNSAEVLKAFASDPEWAGKPVWMLNLLRFTGEGAGASDYAEYAKGMMSDVFPRFGGRAVMSGYCRTVIGQRGYHQVSIVEYPSPQAFVQMVTSGAQASKNEPRLKGLEEQYLIPVQPGWFHIDRPAPAPAKTFTHFTVDNVWATPGGLVGASARGARVGETSSAREQAEAFVADTKLGDDKIVWHLNLLHFKPGGGEETYSKYAKAMGGKSGTLSLFGARSVMAAKCFRSLIGEVSFDQAIIVEYPCRDSYLSMSASEEYMRTAHFRHEGLQDTYIISCLPELVDKTPPSPASVS</sequence>
<dbReference type="Gene3D" id="3.30.70.100">
    <property type="match status" value="2"/>
</dbReference>
<dbReference type="SUPFAM" id="SSF54909">
    <property type="entry name" value="Dimeric alpha+beta barrel"/>
    <property type="match status" value="2"/>
</dbReference>